<proteinExistence type="predicted"/>
<dbReference type="AlphaFoldDB" id="A0A2P2JEJ4"/>
<protein>
    <submittedName>
        <fullName evidence="1">Uncharacterized protein</fullName>
    </submittedName>
</protein>
<accession>A0A2P2JEJ4</accession>
<dbReference type="EMBL" id="GGEC01011423">
    <property type="protein sequence ID" value="MBW91906.1"/>
    <property type="molecule type" value="Transcribed_RNA"/>
</dbReference>
<reference evidence="1" key="1">
    <citation type="submission" date="2018-02" db="EMBL/GenBank/DDBJ databases">
        <title>Rhizophora mucronata_Transcriptome.</title>
        <authorList>
            <person name="Meera S.P."/>
            <person name="Sreeshan A."/>
            <person name="Augustine A."/>
        </authorList>
    </citation>
    <scope>NUCLEOTIDE SEQUENCE</scope>
    <source>
        <tissue evidence="1">Leaf</tissue>
    </source>
</reference>
<evidence type="ECO:0000313" key="1">
    <source>
        <dbReference type="EMBL" id="MBW91906.1"/>
    </source>
</evidence>
<name>A0A2P2JEJ4_RHIMU</name>
<organism evidence="1">
    <name type="scientific">Rhizophora mucronata</name>
    <name type="common">Asiatic mangrove</name>
    <dbReference type="NCBI Taxonomy" id="61149"/>
    <lineage>
        <taxon>Eukaryota</taxon>
        <taxon>Viridiplantae</taxon>
        <taxon>Streptophyta</taxon>
        <taxon>Embryophyta</taxon>
        <taxon>Tracheophyta</taxon>
        <taxon>Spermatophyta</taxon>
        <taxon>Magnoliopsida</taxon>
        <taxon>eudicotyledons</taxon>
        <taxon>Gunneridae</taxon>
        <taxon>Pentapetalae</taxon>
        <taxon>rosids</taxon>
        <taxon>fabids</taxon>
        <taxon>Malpighiales</taxon>
        <taxon>Rhizophoraceae</taxon>
        <taxon>Rhizophora</taxon>
    </lineage>
</organism>
<sequence length="37" mass="4264">MFSSPSILFEEDLLISPAFIAFILQSKSNPRLFFLPF</sequence>